<dbReference type="Proteomes" id="UP000481872">
    <property type="component" value="Unassembled WGS sequence"/>
</dbReference>
<dbReference type="Pfam" id="PF09986">
    <property type="entry name" value="DUF2225"/>
    <property type="match status" value="1"/>
</dbReference>
<gene>
    <name evidence="1" type="ORF">G3M99_02580</name>
</gene>
<reference evidence="1 2" key="1">
    <citation type="submission" date="2020-02" db="EMBL/GenBank/DDBJ databases">
        <title>Genome assembly of a novel Clostridium senegalense strain.</title>
        <authorList>
            <person name="Gupta T.B."/>
            <person name="Jauregui R."/>
            <person name="Maclean P."/>
            <person name="Nawarathana A."/>
            <person name="Brightwell G."/>
        </authorList>
    </citation>
    <scope>NUCLEOTIDE SEQUENCE [LARGE SCALE GENOMIC DNA]</scope>
    <source>
        <strain evidence="1 2">AGRFS4</strain>
    </source>
</reference>
<protein>
    <submittedName>
        <fullName evidence="1">DUF2225 domain-containing protein</fullName>
    </submittedName>
</protein>
<organism evidence="1 2">
    <name type="scientific">Clostridium senegalense</name>
    <dbReference type="NCBI Taxonomy" id="1465809"/>
    <lineage>
        <taxon>Bacteria</taxon>
        <taxon>Bacillati</taxon>
        <taxon>Bacillota</taxon>
        <taxon>Clostridia</taxon>
        <taxon>Eubacteriales</taxon>
        <taxon>Clostridiaceae</taxon>
        <taxon>Clostridium</taxon>
    </lineage>
</organism>
<dbReference type="AlphaFoldDB" id="A0A6M0GZK0"/>
<name>A0A6M0GZK0_9CLOT</name>
<proteinExistence type="predicted"/>
<keyword evidence="2" id="KW-1185">Reference proteome</keyword>
<dbReference type="InterPro" id="IPR018708">
    <property type="entry name" value="DUF2225"/>
</dbReference>
<evidence type="ECO:0000313" key="2">
    <source>
        <dbReference type="Proteomes" id="UP000481872"/>
    </source>
</evidence>
<dbReference type="EMBL" id="JAAGPU010000002">
    <property type="protein sequence ID" value="NEU03759.1"/>
    <property type="molecule type" value="Genomic_DNA"/>
</dbReference>
<evidence type="ECO:0000313" key="1">
    <source>
        <dbReference type="EMBL" id="NEU03759.1"/>
    </source>
</evidence>
<sequence length="306" mass="35687">MNSIFSGLENVGFKDTDNLTLYKKEELQELETQHKNFSLLYKKTVTCPVCENTFKQLALKSNSYRMISKDSDFFIRYDLINPYFYDVYVCEHCGYSALKVDFNKITERQKELVKTNVSQKFKSRTYPESYTREIAIERYKLALLNATYINSKAGTKAMICLKLAWMYRLGDSDKDKELERTFLTSALEGFEFAFSKESLPIYKMNTFLLMYLIGEINRRLGNYNSSLNWFSRVLTTPGVSSTLKDLTRTQRDLIKESQMLEEKLKNKDIIESNINLDNDMESNKSQVTINKIKNPNKGILAKILKK</sequence>
<comment type="caution">
    <text evidence="1">The sequence shown here is derived from an EMBL/GenBank/DDBJ whole genome shotgun (WGS) entry which is preliminary data.</text>
</comment>
<dbReference type="RefSeq" id="WP_061994120.1">
    <property type="nucleotide sequence ID" value="NZ_JAAGPU010000002.1"/>
</dbReference>
<accession>A0A6M0GZK0</accession>